<evidence type="ECO:0000313" key="2">
    <source>
        <dbReference type="Proteomes" id="UP001465755"/>
    </source>
</evidence>
<accession>A0AAW1P9T2</accession>
<proteinExistence type="predicted"/>
<dbReference type="EMBL" id="JALJOQ010000037">
    <property type="protein sequence ID" value="KAK9806505.1"/>
    <property type="molecule type" value="Genomic_DNA"/>
</dbReference>
<comment type="caution">
    <text evidence="1">The sequence shown here is derived from an EMBL/GenBank/DDBJ whole genome shotgun (WGS) entry which is preliminary data.</text>
</comment>
<keyword evidence="2" id="KW-1185">Reference proteome</keyword>
<sequence>MSGTRKLPEVETYLGFAAIQRQQLCQQILSAIDAIKLPNKKKFAPQDVSNVLEDLKASLFKSVQQVMEKDAQATAGLLTNALTSREEADDGHIFSNRAPYSAEVQKGHVSSAAAKDIPSNLSSLTSFKNHVSS</sequence>
<organism evidence="1 2">
    <name type="scientific">Symbiochloris irregularis</name>
    <dbReference type="NCBI Taxonomy" id="706552"/>
    <lineage>
        <taxon>Eukaryota</taxon>
        <taxon>Viridiplantae</taxon>
        <taxon>Chlorophyta</taxon>
        <taxon>core chlorophytes</taxon>
        <taxon>Trebouxiophyceae</taxon>
        <taxon>Trebouxiales</taxon>
        <taxon>Trebouxiaceae</taxon>
        <taxon>Symbiochloris</taxon>
    </lineage>
</organism>
<dbReference type="Proteomes" id="UP001465755">
    <property type="component" value="Unassembled WGS sequence"/>
</dbReference>
<reference evidence="1 2" key="1">
    <citation type="journal article" date="2024" name="Nat. Commun.">
        <title>Phylogenomics reveals the evolutionary origins of lichenization in chlorophyte algae.</title>
        <authorList>
            <person name="Puginier C."/>
            <person name="Libourel C."/>
            <person name="Otte J."/>
            <person name="Skaloud P."/>
            <person name="Haon M."/>
            <person name="Grisel S."/>
            <person name="Petersen M."/>
            <person name="Berrin J.G."/>
            <person name="Delaux P.M."/>
            <person name="Dal Grande F."/>
            <person name="Keller J."/>
        </authorList>
    </citation>
    <scope>NUCLEOTIDE SEQUENCE [LARGE SCALE GENOMIC DNA]</scope>
    <source>
        <strain evidence="1 2">SAG 2036</strain>
    </source>
</reference>
<evidence type="ECO:0000313" key="1">
    <source>
        <dbReference type="EMBL" id="KAK9806505.1"/>
    </source>
</evidence>
<dbReference type="AlphaFoldDB" id="A0AAW1P9T2"/>
<name>A0AAW1P9T2_9CHLO</name>
<protein>
    <submittedName>
        <fullName evidence="1">Uncharacterized protein</fullName>
    </submittedName>
</protein>
<gene>
    <name evidence="1" type="ORF">WJX73_005108</name>
</gene>